<comment type="caution">
    <text evidence="2">The sequence shown here is derived from an EMBL/GenBank/DDBJ whole genome shotgun (WGS) entry which is preliminary data.</text>
</comment>
<sequence>MDLPSAFPLWPVLALVFSFCGAVIVGFNHYAKVDGGKLVVLRWLGVAPLAVASYLVLPWPETPAFYMIALAMGVLLALSDKLLFDAAAKHGGRLTALYIPMKMLLGFVLWGLLDPASVTLLAAVPWRGVLVAAGFAACVYAFTHLRRNDASKAAILAIVPVAVLLAIGDVVAKYALEAPSGDVWRVVGSATAFLAMTNSIGCAVGLMMTRRFVPTRREVLLSALFGAILMVSLSVFLLALALAPNPGYVGAITMLSALWLAIHGYYAHNERTNWWGGVLLLAGAILVAVGAA</sequence>
<reference evidence="2 3" key="1">
    <citation type="journal article" date="2017" name="Nat. Commun.">
        <title>In situ click chemistry generation of cyclooxygenase-2 inhibitors.</title>
        <authorList>
            <person name="Bhardwaj A."/>
            <person name="Kaur J."/>
            <person name="Wuest M."/>
            <person name="Wuest F."/>
        </authorList>
    </citation>
    <scope>NUCLEOTIDE SEQUENCE [LARGE SCALE GENOMIC DNA]</scope>
    <source>
        <strain evidence="2">S2_018_000_R2_106</strain>
    </source>
</reference>
<feature type="transmembrane region" description="Helical" evidence="1">
    <location>
        <begin position="187"/>
        <end position="207"/>
    </location>
</feature>
<feature type="transmembrane region" description="Helical" evidence="1">
    <location>
        <begin position="119"/>
        <end position="142"/>
    </location>
</feature>
<protein>
    <recommendedName>
        <fullName evidence="4">EamA domain-containing protein</fullName>
    </recommendedName>
</protein>
<keyword evidence="1" id="KW-0812">Transmembrane</keyword>
<keyword evidence="1" id="KW-0472">Membrane</keyword>
<evidence type="ECO:0000313" key="2">
    <source>
        <dbReference type="EMBL" id="TKW60798.1"/>
    </source>
</evidence>
<accession>A0A6N4R022</accession>
<keyword evidence="1" id="KW-1133">Transmembrane helix</keyword>
<organism evidence="2 3">
    <name type="scientific">Blastochloris viridis</name>
    <name type="common">Rhodopseudomonas viridis</name>
    <dbReference type="NCBI Taxonomy" id="1079"/>
    <lineage>
        <taxon>Bacteria</taxon>
        <taxon>Pseudomonadati</taxon>
        <taxon>Pseudomonadota</taxon>
        <taxon>Alphaproteobacteria</taxon>
        <taxon>Hyphomicrobiales</taxon>
        <taxon>Blastochloridaceae</taxon>
        <taxon>Blastochloris</taxon>
    </lineage>
</organism>
<gene>
    <name evidence="2" type="ORF">DI628_07870</name>
</gene>
<feature type="transmembrane region" description="Helical" evidence="1">
    <location>
        <begin position="274"/>
        <end position="291"/>
    </location>
</feature>
<evidence type="ECO:0000256" key="1">
    <source>
        <dbReference type="SAM" id="Phobius"/>
    </source>
</evidence>
<feature type="transmembrane region" description="Helical" evidence="1">
    <location>
        <begin position="154"/>
        <end position="175"/>
    </location>
</feature>
<dbReference type="AlphaFoldDB" id="A0A6N4R022"/>
<feature type="transmembrane region" description="Helical" evidence="1">
    <location>
        <begin position="39"/>
        <end position="57"/>
    </location>
</feature>
<evidence type="ECO:0000313" key="3">
    <source>
        <dbReference type="Proteomes" id="UP000320948"/>
    </source>
</evidence>
<proteinExistence type="predicted"/>
<evidence type="ECO:0008006" key="4">
    <source>
        <dbReference type="Google" id="ProtNLM"/>
    </source>
</evidence>
<name>A0A6N4R022_BLAVI</name>
<feature type="transmembrane region" description="Helical" evidence="1">
    <location>
        <begin position="6"/>
        <end position="27"/>
    </location>
</feature>
<dbReference type="Proteomes" id="UP000320948">
    <property type="component" value="Unassembled WGS sequence"/>
</dbReference>
<feature type="transmembrane region" description="Helical" evidence="1">
    <location>
        <begin position="219"/>
        <end position="242"/>
    </location>
</feature>
<feature type="transmembrane region" description="Helical" evidence="1">
    <location>
        <begin position="248"/>
        <end position="267"/>
    </location>
</feature>
<feature type="transmembrane region" description="Helical" evidence="1">
    <location>
        <begin position="63"/>
        <end position="84"/>
    </location>
</feature>
<feature type="transmembrane region" description="Helical" evidence="1">
    <location>
        <begin position="96"/>
        <end position="113"/>
    </location>
</feature>
<dbReference type="EMBL" id="VAFM01000002">
    <property type="protein sequence ID" value="TKW60798.1"/>
    <property type="molecule type" value="Genomic_DNA"/>
</dbReference>